<dbReference type="PANTHER" id="PTHR43267">
    <property type="entry name" value="TRNA THREONYLCARBAMOYLADENOSINE DEHYDRATASE"/>
    <property type="match status" value="1"/>
</dbReference>
<keyword evidence="3" id="KW-1185">Reference proteome</keyword>
<organism evidence="2 3">
    <name type="scientific">Roseateles depolymerans</name>
    <dbReference type="NCBI Taxonomy" id="76731"/>
    <lineage>
        <taxon>Bacteria</taxon>
        <taxon>Pseudomonadati</taxon>
        <taxon>Pseudomonadota</taxon>
        <taxon>Betaproteobacteria</taxon>
        <taxon>Burkholderiales</taxon>
        <taxon>Sphaerotilaceae</taxon>
        <taxon>Roseateles</taxon>
    </lineage>
</organism>
<dbReference type="OrthoDB" id="272552at2"/>
<dbReference type="SUPFAM" id="SSF69572">
    <property type="entry name" value="Activating enzymes of the ubiquitin-like proteins"/>
    <property type="match status" value="1"/>
</dbReference>
<dbReference type="AlphaFoldDB" id="A0A0U2U1U2"/>
<proteinExistence type="predicted"/>
<protein>
    <submittedName>
        <fullName evidence="2">UBA/THIF-type NAD/FAD binding protein</fullName>
    </submittedName>
</protein>
<evidence type="ECO:0000313" key="2">
    <source>
        <dbReference type="EMBL" id="ALV06289.1"/>
    </source>
</evidence>
<dbReference type="GO" id="GO:0061504">
    <property type="term" value="P:cyclic threonylcarbamoyladenosine biosynthetic process"/>
    <property type="evidence" value="ECO:0007669"/>
    <property type="project" value="TreeGrafter"/>
</dbReference>
<dbReference type="InterPro" id="IPR035985">
    <property type="entry name" value="Ubiquitin-activating_enz"/>
</dbReference>
<evidence type="ECO:0000313" key="3">
    <source>
        <dbReference type="Proteomes" id="UP000060699"/>
    </source>
</evidence>
<gene>
    <name evidence="2" type="ORF">RD2015_1808</name>
</gene>
<dbReference type="RefSeq" id="WP_058934604.1">
    <property type="nucleotide sequence ID" value="NZ_CP013729.1"/>
</dbReference>
<dbReference type="Proteomes" id="UP000060699">
    <property type="component" value="Chromosome"/>
</dbReference>
<dbReference type="GO" id="GO:0008641">
    <property type="term" value="F:ubiquitin-like modifier activating enzyme activity"/>
    <property type="evidence" value="ECO:0007669"/>
    <property type="project" value="InterPro"/>
</dbReference>
<dbReference type="GO" id="GO:0061503">
    <property type="term" value="F:tRNA threonylcarbamoyladenosine dehydratase"/>
    <property type="evidence" value="ECO:0007669"/>
    <property type="project" value="TreeGrafter"/>
</dbReference>
<dbReference type="NCBIfam" id="NF006077">
    <property type="entry name" value="PRK08223.1"/>
    <property type="match status" value="1"/>
</dbReference>
<feature type="domain" description="THIF-type NAD/FAD binding fold" evidence="1">
    <location>
        <begin position="26"/>
        <end position="271"/>
    </location>
</feature>
<dbReference type="Gene3D" id="3.40.50.720">
    <property type="entry name" value="NAD(P)-binding Rossmann-like Domain"/>
    <property type="match status" value="1"/>
</dbReference>
<dbReference type="PATRIC" id="fig|76731.3.peg.1852"/>
<evidence type="ECO:0000259" key="1">
    <source>
        <dbReference type="Pfam" id="PF00899"/>
    </source>
</evidence>
<name>A0A0U2U1U2_9BURK</name>
<dbReference type="Pfam" id="PF00899">
    <property type="entry name" value="ThiF"/>
    <property type="match status" value="1"/>
</dbReference>
<dbReference type="InterPro" id="IPR045886">
    <property type="entry name" value="ThiF/MoeB/HesA"/>
</dbReference>
<sequence length="301" mass="33394">MTSANRALPSEESPAGYTFNYERAFSRNIGWVTPEEQQRLRKARVAIAGLGGVGGAHILTLSRLGVANFNIADFDEFDVHNMNRQAGAFMSTMGHSKLKVMERMALDVNPESNIRLFPEGVQDHNLDDFLKDVDVYVDSLDLFVLPTRRKVFQRCRELGIPAMTAAPLGMGSAFLYFSPTGMSFEEYFKLEGRPSTDQYARFIAGVSPAMLNRKYLVVPESVNFAERRGPSTGMACELCAGMMGTQVLKLLLGRGPLRAAPWGLHLDAYRGILKHTWRPLGNANPIQRLLISLIKPLLRGG</sequence>
<dbReference type="STRING" id="76731.RD2015_1808"/>
<dbReference type="KEGG" id="rdp:RD2015_1808"/>
<dbReference type="EMBL" id="CP013729">
    <property type="protein sequence ID" value="ALV06289.1"/>
    <property type="molecule type" value="Genomic_DNA"/>
</dbReference>
<dbReference type="PANTHER" id="PTHR43267:SF1">
    <property type="entry name" value="TRNA THREONYLCARBAMOYLADENOSINE DEHYDRATASE"/>
    <property type="match status" value="1"/>
</dbReference>
<reference evidence="2 3" key="1">
    <citation type="submission" date="2015-12" db="EMBL/GenBank/DDBJ databases">
        <title>Complete genome of Roseateles depolymerans KCTC 42856.</title>
        <authorList>
            <person name="Kim K.M."/>
        </authorList>
    </citation>
    <scope>NUCLEOTIDE SEQUENCE [LARGE SCALE GENOMIC DNA]</scope>
    <source>
        <strain evidence="2 3">KCTC 42856</strain>
    </source>
</reference>
<dbReference type="CDD" id="cd01483">
    <property type="entry name" value="E1_enzyme_family"/>
    <property type="match status" value="1"/>
</dbReference>
<dbReference type="InterPro" id="IPR000594">
    <property type="entry name" value="ThiF_NAD_FAD-bd"/>
</dbReference>
<accession>A0A0U2U1U2</accession>